<dbReference type="Proteomes" id="UP000006039">
    <property type="component" value="Unassembled WGS sequence"/>
</dbReference>
<reference evidence="2" key="3">
    <citation type="submission" date="2010-09" db="EMBL/GenBank/DDBJ databases">
        <title>Annotation of Gaeumannomyces graminis var. tritici R3-111a-1.</title>
        <authorList>
            <consortium name="The Broad Institute Genome Sequencing Platform"/>
            <person name="Ma L.-J."/>
            <person name="Dead R."/>
            <person name="Young S.K."/>
            <person name="Zeng Q."/>
            <person name="Gargeya S."/>
            <person name="Fitzgerald M."/>
            <person name="Haas B."/>
            <person name="Abouelleil A."/>
            <person name="Alvarado L."/>
            <person name="Arachchi H.M."/>
            <person name="Berlin A."/>
            <person name="Brown A."/>
            <person name="Chapman S.B."/>
            <person name="Chen Z."/>
            <person name="Dunbar C."/>
            <person name="Freedman E."/>
            <person name="Gearin G."/>
            <person name="Gellesch M."/>
            <person name="Goldberg J."/>
            <person name="Griggs A."/>
            <person name="Gujja S."/>
            <person name="Heiman D."/>
            <person name="Howarth C."/>
            <person name="Larson L."/>
            <person name="Lui A."/>
            <person name="MacDonald P.J.P."/>
            <person name="Mehta T."/>
            <person name="Montmayeur A."/>
            <person name="Murphy C."/>
            <person name="Neiman D."/>
            <person name="Pearson M."/>
            <person name="Priest M."/>
            <person name="Roberts A."/>
            <person name="Saif S."/>
            <person name="Shea T."/>
            <person name="Shenoy N."/>
            <person name="Sisk P."/>
            <person name="Stolte C."/>
            <person name="Sykes S."/>
            <person name="Yandava C."/>
            <person name="Wortman J."/>
            <person name="Nusbaum C."/>
            <person name="Birren B."/>
        </authorList>
    </citation>
    <scope>NUCLEOTIDE SEQUENCE</scope>
    <source>
        <strain evidence="2">R3-111a-1</strain>
    </source>
</reference>
<reference evidence="4" key="1">
    <citation type="submission" date="2010-07" db="EMBL/GenBank/DDBJ databases">
        <title>The genome sequence of Gaeumannomyces graminis var. tritici strain R3-111a-1.</title>
        <authorList>
            <consortium name="The Broad Institute Genome Sequencing Platform"/>
            <person name="Ma L.-J."/>
            <person name="Dead R."/>
            <person name="Young S."/>
            <person name="Zeng Q."/>
            <person name="Koehrsen M."/>
            <person name="Alvarado L."/>
            <person name="Berlin A."/>
            <person name="Chapman S.B."/>
            <person name="Chen Z."/>
            <person name="Freedman E."/>
            <person name="Gellesch M."/>
            <person name="Goldberg J."/>
            <person name="Griggs A."/>
            <person name="Gujja S."/>
            <person name="Heilman E.R."/>
            <person name="Heiman D."/>
            <person name="Hepburn T."/>
            <person name="Howarth C."/>
            <person name="Jen D."/>
            <person name="Larson L."/>
            <person name="Mehta T."/>
            <person name="Neiman D."/>
            <person name="Pearson M."/>
            <person name="Roberts A."/>
            <person name="Saif S."/>
            <person name="Shea T."/>
            <person name="Shenoy N."/>
            <person name="Sisk P."/>
            <person name="Stolte C."/>
            <person name="Sykes S."/>
            <person name="Walk T."/>
            <person name="White J."/>
            <person name="Yandava C."/>
            <person name="Haas B."/>
            <person name="Nusbaum C."/>
            <person name="Birren B."/>
        </authorList>
    </citation>
    <scope>NUCLEOTIDE SEQUENCE [LARGE SCALE GENOMIC DNA]</scope>
    <source>
        <strain evidence="4">R3-111a-1</strain>
    </source>
</reference>
<organism evidence="2">
    <name type="scientific">Gaeumannomyces tritici (strain R3-111a-1)</name>
    <name type="common">Wheat and barley take-all root rot fungus</name>
    <name type="synonym">Gaeumannomyces graminis var. tritici</name>
    <dbReference type="NCBI Taxonomy" id="644352"/>
    <lineage>
        <taxon>Eukaryota</taxon>
        <taxon>Fungi</taxon>
        <taxon>Dikarya</taxon>
        <taxon>Ascomycota</taxon>
        <taxon>Pezizomycotina</taxon>
        <taxon>Sordariomycetes</taxon>
        <taxon>Sordariomycetidae</taxon>
        <taxon>Magnaporthales</taxon>
        <taxon>Magnaporthaceae</taxon>
        <taxon>Gaeumannomyces</taxon>
    </lineage>
</organism>
<dbReference type="HOGENOM" id="CLU_1077859_0_0_1"/>
<accession>J3NT77</accession>
<proteinExistence type="predicted"/>
<gene>
    <name evidence="3" type="primary">20344934</name>
    <name evidence="2" type="ORF">GGTG_04476</name>
</gene>
<protein>
    <submittedName>
        <fullName evidence="2 3">Uncharacterized protein</fullName>
    </submittedName>
</protein>
<dbReference type="RefSeq" id="XP_009220537.1">
    <property type="nucleotide sequence ID" value="XM_009222273.1"/>
</dbReference>
<evidence type="ECO:0000313" key="4">
    <source>
        <dbReference type="Proteomes" id="UP000006039"/>
    </source>
</evidence>
<evidence type="ECO:0000313" key="2">
    <source>
        <dbReference type="EMBL" id="EJT79392.1"/>
    </source>
</evidence>
<dbReference type="EnsemblFungi" id="EJT79392">
    <property type="protein sequence ID" value="EJT79392"/>
    <property type="gene ID" value="GGTG_04476"/>
</dbReference>
<dbReference type="EMBL" id="GL385396">
    <property type="protein sequence ID" value="EJT79392.1"/>
    <property type="molecule type" value="Genomic_DNA"/>
</dbReference>
<dbReference type="OrthoDB" id="3508621at2759"/>
<reference evidence="3" key="5">
    <citation type="submission" date="2018-04" db="UniProtKB">
        <authorList>
            <consortium name="EnsemblFungi"/>
        </authorList>
    </citation>
    <scope>IDENTIFICATION</scope>
    <source>
        <strain evidence="3">R3-111a-1</strain>
    </source>
</reference>
<dbReference type="GeneID" id="20344934"/>
<dbReference type="VEuPathDB" id="FungiDB:GGTG_04476"/>
<name>J3NT77_GAET3</name>
<feature type="compositionally biased region" description="Low complexity" evidence="1">
    <location>
        <begin position="157"/>
        <end position="175"/>
    </location>
</feature>
<feature type="region of interest" description="Disordered" evidence="1">
    <location>
        <begin position="156"/>
        <end position="176"/>
    </location>
</feature>
<dbReference type="AlphaFoldDB" id="J3NT77"/>
<evidence type="ECO:0000313" key="3">
    <source>
        <dbReference type="EnsemblFungi" id="EJT79392"/>
    </source>
</evidence>
<sequence>MAFPADPAQWQEEIAASDLGGQSIHDGEFTASASKATWDQFLLLRALYINDKPKSASLLDEGPLLDDSGYIQDAKTALQDKDTSNATGYFQLLAANPQGLNGDDDDDDNDGVMAYYAPPTRSDACGGSDTGNMSAIVNRSFPETPTRTRDAMDVDVAGDAPASSPDSGSSVASPPRNRILFAPVSPVPVTAEEAKQLKAGLDEQIVNSALVMFLIAITIHHKGVKGAWSPHRHPFTIYTGQPSRENKIFTAVVDGRLR</sequence>
<reference evidence="3" key="4">
    <citation type="journal article" date="2015" name="G3 (Bethesda)">
        <title>Genome sequences of three phytopathogenic species of the Magnaporthaceae family of fungi.</title>
        <authorList>
            <person name="Okagaki L.H."/>
            <person name="Nunes C.C."/>
            <person name="Sailsbery J."/>
            <person name="Clay B."/>
            <person name="Brown D."/>
            <person name="John T."/>
            <person name="Oh Y."/>
            <person name="Young N."/>
            <person name="Fitzgerald M."/>
            <person name="Haas B.J."/>
            <person name="Zeng Q."/>
            <person name="Young S."/>
            <person name="Adiconis X."/>
            <person name="Fan L."/>
            <person name="Levin J.Z."/>
            <person name="Mitchell T.K."/>
            <person name="Okubara P.A."/>
            <person name="Farman M.L."/>
            <person name="Kohn L.M."/>
            <person name="Birren B."/>
            <person name="Ma L.-J."/>
            <person name="Dean R.A."/>
        </authorList>
    </citation>
    <scope>NUCLEOTIDE SEQUENCE</scope>
    <source>
        <strain evidence="3">R3-111a-1</strain>
    </source>
</reference>
<evidence type="ECO:0000256" key="1">
    <source>
        <dbReference type="SAM" id="MobiDB-lite"/>
    </source>
</evidence>
<reference evidence="2" key="2">
    <citation type="submission" date="2010-07" db="EMBL/GenBank/DDBJ databases">
        <authorList>
            <consortium name="The Broad Institute Genome Sequencing Platform"/>
            <consortium name="Broad Institute Genome Sequencing Center for Infectious Disease"/>
            <person name="Ma L.-J."/>
            <person name="Dead R."/>
            <person name="Young S."/>
            <person name="Zeng Q."/>
            <person name="Koehrsen M."/>
            <person name="Alvarado L."/>
            <person name="Berlin A."/>
            <person name="Chapman S.B."/>
            <person name="Chen Z."/>
            <person name="Freedman E."/>
            <person name="Gellesch M."/>
            <person name="Goldberg J."/>
            <person name="Griggs A."/>
            <person name="Gujja S."/>
            <person name="Heilman E.R."/>
            <person name="Heiman D."/>
            <person name="Hepburn T."/>
            <person name="Howarth C."/>
            <person name="Jen D."/>
            <person name="Larson L."/>
            <person name="Mehta T."/>
            <person name="Neiman D."/>
            <person name="Pearson M."/>
            <person name="Roberts A."/>
            <person name="Saif S."/>
            <person name="Shea T."/>
            <person name="Shenoy N."/>
            <person name="Sisk P."/>
            <person name="Stolte C."/>
            <person name="Sykes S."/>
            <person name="Walk T."/>
            <person name="White J."/>
            <person name="Yandava C."/>
            <person name="Haas B."/>
            <person name="Nusbaum C."/>
            <person name="Birren B."/>
        </authorList>
    </citation>
    <scope>NUCLEOTIDE SEQUENCE</scope>
    <source>
        <strain evidence="2">R3-111a-1</strain>
    </source>
</reference>
<keyword evidence="4" id="KW-1185">Reference proteome</keyword>